<evidence type="ECO:0000313" key="1">
    <source>
        <dbReference type="EMBL" id="TCS79229.1"/>
    </source>
</evidence>
<dbReference type="PANTHER" id="PTHR34374">
    <property type="entry name" value="LARGE RIBOSOMAL RNA SUBUNIT ACCUMULATION PROTEIN YCED HOMOLOG 1, CHLOROPLASTIC"/>
    <property type="match status" value="1"/>
</dbReference>
<dbReference type="EMBL" id="SMAB01000022">
    <property type="protein sequence ID" value="TCS79229.1"/>
    <property type="molecule type" value="Genomic_DNA"/>
</dbReference>
<dbReference type="Proteomes" id="UP000295788">
    <property type="component" value="Unassembled WGS sequence"/>
</dbReference>
<evidence type="ECO:0000313" key="2">
    <source>
        <dbReference type="Proteomes" id="UP000295788"/>
    </source>
</evidence>
<accession>A0A4R3K8M0</accession>
<dbReference type="PANTHER" id="PTHR34374:SF1">
    <property type="entry name" value="LARGE RIBOSOMAL RNA SUBUNIT ACCUMULATION PROTEIN YCED HOMOLOG 1, CHLOROPLASTIC"/>
    <property type="match status" value="1"/>
</dbReference>
<organism evidence="1 2">
    <name type="scientific">Tepidibacillus fermentans</name>
    <dbReference type="NCBI Taxonomy" id="1281767"/>
    <lineage>
        <taxon>Bacteria</taxon>
        <taxon>Bacillati</taxon>
        <taxon>Bacillota</taxon>
        <taxon>Bacilli</taxon>
        <taxon>Bacillales</taxon>
        <taxon>Bacillaceae</taxon>
        <taxon>Tepidibacillus</taxon>
    </lineage>
</organism>
<name>A0A4R3K8M0_9BACI</name>
<keyword evidence="2" id="KW-1185">Reference proteome</keyword>
<comment type="caution">
    <text evidence="1">The sequence shown here is derived from an EMBL/GenBank/DDBJ whole genome shotgun (WGS) entry which is preliminary data.</text>
</comment>
<protein>
    <recommendedName>
        <fullName evidence="3">DUF177 domain-containing protein</fullName>
    </recommendedName>
</protein>
<dbReference type="InterPro" id="IPR003772">
    <property type="entry name" value="YceD"/>
</dbReference>
<gene>
    <name evidence="1" type="ORF">EDD72_12238</name>
</gene>
<proteinExistence type="predicted"/>
<reference evidence="1 2" key="1">
    <citation type="submission" date="2019-03" db="EMBL/GenBank/DDBJ databases">
        <title>Genomic Encyclopedia of Type Strains, Phase IV (KMG-IV): sequencing the most valuable type-strain genomes for metagenomic binning, comparative biology and taxonomic classification.</title>
        <authorList>
            <person name="Goeker M."/>
        </authorList>
    </citation>
    <scope>NUCLEOTIDE SEQUENCE [LARGE SCALE GENOMIC DNA]</scope>
    <source>
        <strain evidence="1 2">DSM 23802</strain>
    </source>
</reference>
<sequence length="174" mass="19965">MKIKTWELDRRKDGLRFDYEENLSHLVKEIGDLKGISPVKVTGIAYETGGFYRIKGHIQCETTLQCSRCLTIFDYPIDLDFTELFIPEGMETKIDQENENIHHLTSDEIDVTSIVEEVVLLEIPYVPICNKECKGLCPVCGSNLNEQQCNCDTSRIDPRLADLTKWFDSNKNSK</sequence>
<evidence type="ECO:0008006" key="3">
    <source>
        <dbReference type="Google" id="ProtNLM"/>
    </source>
</evidence>
<dbReference type="Pfam" id="PF02620">
    <property type="entry name" value="YceD"/>
    <property type="match status" value="1"/>
</dbReference>
<dbReference type="AlphaFoldDB" id="A0A4R3K8M0"/>
<dbReference type="RefSeq" id="WP_165895067.1">
    <property type="nucleotide sequence ID" value="NZ_SMAB01000022.1"/>
</dbReference>